<organism evidence="4 5">
    <name type="scientific">Sphingobacterium ginsenosidimutans</name>
    <dbReference type="NCBI Taxonomy" id="687845"/>
    <lineage>
        <taxon>Bacteria</taxon>
        <taxon>Pseudomonadati</taxon>
        <taxon>Bacteroidota</taxon>
        <taxon>Sphingobacteriia</taxon>
        <taxon>Sphingobacteriales</taxon>
        <taxon>Sphingobacteriaceae</taxon>
        <taxon>Sphingobacterium</taxon>
    </lineage>
</organism>
<evidence type="ECO:0000256" key="1">
    <source>
        <dbReference type="ARBA" id="ARBA00022679"/>
    </source>
</evidence>
<dbReference type="InterPro" id="IPR050832">
    <property type="entry name" value="Bact_Acetyltransf"/>
</dbReference>
<name>A0ABP8A765_9SPHI</name>
<dbReference type="EMBL" id="BAAAZK010000007">
    <property type="protein sequence ID" value="GAA4179023.1"/>
    <property type="molecule type" value="Genomic_DNA"/>
</dbReference>
<sequence length="152" mass="17480">MELKIRQAQENEIDVLLEFEQGIVAAERPYDETLKEGEFHYYDLLELIKSAEAEVLVAAIGDQIVGSGYAKIVDAKPYQKYAKYVHLGFMYVRPEYRGQGINKLILEALTSWAKEQKISEVRLQVYDQNESAKKAYSKAGFKPNLLEMRIEI</sequence>
<gene>
    <name evidence="4" type="ORF">GCM10022218_30990</name>
</gene>
<dbReference type="SUPFAM" id="SSF55729">
    <property type="entry name" value="Acyl-CoA N-acyltransferases (Nat)"/>
    <property type="match status" value="1"/>
</dbReference>
<dbReference type="PROSITE" id="PS51186">
    <property type="entry name" value="GNAT"/>
    <property type="match status" value="1"/>
</dbReference>
<feature type="domain" description="N-acetyltransferase" evidence="3">
    <location>
        <begin position="3"/>
        <end position="152"/>
    </location>
</feature>
<accession>A0ABP8A765</accession>
<keyword evidence="2" id="KW-0012">Acyltransferase</keyword>
<keyword evidence="1" id="KW-0808">Transferase</keyword>
<dbReference type="PANTHER" id="PTHR43877:SF2">
    <property type="entry name" value="AMINOALKYLPHOSPHONATE N-ACETYLTRANSFERASE-RELATED"/>
    <property type="match status" value="1"/>
</dbReference>
<dbReference type="InterPro" id="IPR000182">
    <property type="entry name" value="GNAT_dom"/>
</dbReference>
<evidence type="ECO:0000256" key="2">
    <source>
        <dbReference type="ARBA" id="ARBA00023315"/>
    </source>
</evidence>
<evidence type="ECO:0000259" key="3">
    <source>
        <dbReference type="PROSITE" id="PS51186"/>
    </source>
</evidence>
<dbReference type="RefSeq" id="WP_346086815.1">
    <property type="nucleotide sequence ID" value="NZ_BAAAZK010000007.1"/>
</dbReference>
<protein>
    <recommendedName>
        <fullName evidence="3">N-acetyltransferase domain-containing protein</fullName>
    </recommendedName>
</protein>
<dbReference type="Gene3D" id="3.40.630.30">
    <property type="match status" value="1"/>
</dbReference>
<evidence type="ECO:0000313" key="5">
    <source>
        <dbReference type="Proteomes" id="UP001500167"/>
    </source>
</evidence>
<dbReference type="Proteomes" id="UP001500167">
    <property type="component" value="Unassembled WGS sequence"/>
</dbReference>
<dbReference type="PANTHER" id="PTHR43877">
    <property type="entry name" value="AMINOALKYLPHOSPHONATE N-ACETYLTRANSFERASE-RELATED-RELATED"/>
    <property type="match status" value="1"/>
</dbReference>
<evidence type="ECO:0000313" key="4">
    <source>
        <dbReference type="EMBL" id="GAA4179023.1"/>
    </source>
</evidence>
<comment type="caution">
    <text evidence="4">The sequence shown here is derived from an EMBL/GenBank/DDBJ whole genome shotgun (WGS) entry which is preliminary data.</text>
</comment>
<dbReference type="InterPro" id="IPR016181">
    <property type="entry name" value="Acyl_CoA_acyltransferase"/>
</dbReference>
<dbReference type="Pfam" id="PF00583">
    <property type="entry name" value="Acetyltransf_1"/>
    <property type="match status" value="1"/>
</dbReference>
<proteinExistence type="predicted"/>
<keyword evidence="5" id="KW-1185">Reference proteome</keyword>
<reference evidence="5" key="1">
    <citation type="journal article" date="2019" name="Int. J. Syst. Evol. Microbiol.">
        <title>The Global Catalogue of Microorganisms (GCM) 10K type strain sequencing project: providing services to taxonomists for standard genome sequencing and annotation.</title>
        <authorList>
            <consortium name="The Broad Institute Genomics Platform"/>
            <consortium name="The Broad Institute Genome Sequencing Center for Infectious Disease"/>
            <person name="Wu L."/>
            <person name="Ma J."/>
        </authorList>
    </citation>
    <scope>NUCLEOTIDE SEQUENCE [LARGE SCALE GENOMIC DNA]</scope>
    <source>
        <strain evidence="5">JCM 16722</strain>
    </source>
</reference>
<dbReference type="CDD" id="cd04301">
    <property type="entry name" value="NAT_SF"/>
    <property type="match status" value="1"/>
</dbReference>